<evidence type="ECO:0000313" key="15">
    <source>
        <dbReference type="Proteomes" id="UP001153269"/>
    </source>
</evidence>
<keyword evidence="5 11" id="KW-0863">Zinc-finger</keyword>
<sequence length="453" mass="50711">MSASVDTFQFRLPTHGDAILSKLNALREDHLFCDVTLLLRGPPATAVRPLQFHGHRVVLAASSDFLRDQFVLHEGRAELSVSVVSSVEVGERLLLSCYTGFLEVPLKELVNYLTTASALQMSQVVEKCAQAVSQYLSPTLAFLNLDIRSEEKEILQPQGGWTIPSSKNQAEKDEAQPITSIQEANTEGGGKIVIQSKSRLGQGAKAESQGLREVREKRREVTARIQSSEDAAFCFSTRESEDGRDIEPVTQPVHKNEQSHQVHQMSGVLRCVRHEEALHSSQSPNEKLSAQLQECREQMDSGLFCSSGAHLSKGPRSGNELTEGSDCTSVQKPYLCRRCDRVFQHLESYAGHLKEHRQHLCLVCGEGFSQRSTLSHHIRVHTGVKPLRCPLCHKTFSHKAPLQDHFNLHTGETPHKCNYCAMHFAHKPGLRRHLKEIHNKSSLQNMLEELEED</sequence>
<evidence type="ECO:0000256" key="9">
    <source>
        <dbReference type="ARBA" id="ARBA00023163"/>
    </source>
</evidence>
<evidence type="ECO:0000256" key="5">
    <source>
        <dbReference type="ARBA" id="ARBA00022771"/>
    </source>
</evidence>
<evidence type="ECO:0008006" key="16">
    <source>
        <dbReference type="Google" id="ProtNLM"/>
    </source>
</evidence>
<dbReference type="FunFam" id="3.30.160.60:FF:002343">
    <property type="entry name" value="Zinc finger protein 33A"/>
    <property type="match status" value="1"/>
</dbReference>
<dbReference type="Proteomes" id="UP001153269">
    <property type="component" value="Unassembled WGS sequence"/>
</dbReference>
<dbReference type="PROSITE" id="PS50097">
    <property type="entry name" value="BTB"/>
    <property type="match status" value="1"/>
</dbReference>
<dbReference type="EMBL" id="CADEAL010004450">
    <property type="protein sequence ID" value="CAB1459882.1"/>
    <property type="molecule type" value="Genomic_DNA"/>
</dbReference>
<accession>A0A9N7W2T9</accession>
<dbReference type="InterPro" id="IPR036236">
    <property type="entry name" value="Znf_C2H2_sf"/>
</dbReference>
<dbReference type="PROSITE" id="PS00028">
    <property type="entry name" value="ZINC_FINGER_C2H2_1"/>
    <property type="match status" value="3"/>
</dbReference>
<feature type="domain" description="C2H2-type" evidence="13">
    <location>
        <begin position="387"/>
        <end position="414"/>
    </location>
</feature>
<protein>
    <recommendedName>
        <fullName evidence="16">Zinc finger and BTB domain containing 26</fullName>
    </recommendedName>
</protein>
<dbReference type="GO" id="GO:0000978">
    <property type="term" value="F:RNA polymerase II cis-regulatory region sequence-specific DNA binding"/>
    <property type="evidence" value="ECO:0007669"/>
    <property type="project" value="TreeGrafter"/>
</dbReference>
<dbReference type="SUPFAM" id="SSF57667">
    <property type="entry name" value="beta-beta-alpha zinc fingers"/>
    <property type="match status" value="2"/>
</dbReference>
<keyword evidence="3" id="KW-0479">Metal-binding</keyword>
<dbReference type="PROSITE" id="PS50157">
    <property type="entry name" value="ZINC_FINGER_C2H2_2"/>
    <property type="match status" value="4"/>
</dbReference>
<evidence type="ECO:0000256" key="2">
    <source>
        <dbReference type="ARBA" id="ARBA00004123"/>
    </source>
</evidence>
<keyword evidence="8" id="KW-0238">DNA-binding</keyword>
<organism evidence="14 15">
    <name type="scientific">Pleuronectes platessa</name>
    <name type="common">European plaice</name>
    <dbReference type="NCBI Taxonomy" id="8262"/>
    <lineage>
        <taxon>Eukaryota</taxon>
        <taxon>Metazoa</taxon>
        <taxon>Chordata</taxon>
        <taxon>Craniata</taxon>
        <taxon>Vertebrata</taxon>
        <taxon>Euteleostomi</taxon>
        <taxon>Actinopterygii</taxon>
        <taxon>Neopterygii</taxon>
        <taxon>Teleostei</taxon>
        <taxon>Neoteleostei</taxon>
        <taxon>Acanthomorphata</taxon>
        <taxon>Carangaria</taxon>
        <taxon>Pleuronectiformes</taxon>
        <taxon>Pleuronectoidei</taxon>
        <taxon>Pleuronectidae</taxon>
        <taxon>Pleuronectes</taxon>
    </lineage>
</organism>
<evidence type="ECO:0000256" key="10">
    <source>
        <dbReference type="ARBA" id="ARBA00023242"/>
    </source>
</evidence>
<keyword evidence="6" id="KW-0862">Zinc</keyword>
<keyword evidence="4" id="KW-0677">Repeat</keyword>
<dbReference type="InterPro" id="IPR000210">
    <property type="entry name" value="BTB/POZ_dom"/>
</dbReference>
<name>A0A9N7W2T9_PLEPL</name>
<evidence type="ECO:0000256" key="4">
    <source>
        <dbReference type="ARBA" id="ARBA00022737"/>
    </source>
</evidence>
<evidence type="ECO:0000256" key="3">
    <source>
        <dbReference type="ARBA" id="ARBA00022723"/>
    </source>
</evidence>
<evidence type="ECO:0000313" key="14">
    <source>
        <dbReference type="EMBL" id="CAB1459882.1"/>
    </source>
</evidence>
<proteinExistence type="predicted"/>
<dbReference type="PANTHER" id="PTHR46105">
    <property type="entry name" value="AGAP004733-PA"/>
    <property type="match status" value="1"/>
</dbReference>
<comment type="function">
    <text evidence="1">May be involved in transcriptional regulation.</text>
</comment>
<dbReference type="Gene3D" id="3.30.710.10">
    <property type="entry name" value="Potassium Channel Kv1.1, Chain A"/>
    <property type="match status" value="1"/>
</dbReference>
<keyword evidence="10" id="KW-0539">Nucleus</keyword>
<feature type="domain" description="C2H2-type" evidence="13">
    <location>
        <begin position="415"/>
        <end position="443"/>
    </location>
</feature>
<keyword evidence="7" id="KW-0805">Transcription regulation</keyword>
<evidence type="ECO:0000256" key="11">
    <source>
        <dbReference type="PROSITE-ProRule" id="PRU00042"/>
    </source>
</evidence>
<feature type="domain" description="C2H2-type" evidence="13">
    <location>
        <begin position="359"/>
        <end position="386"/>
    </location>
</feature>
<comment type="caution">
    <text evidence="14">The sequence shown here is derived from an EMBL/GenBank/DDBJ whole genome shotgun (WGS) entry which is preliminary data.</text>
</comment>
<dbReference type="GO" id="GO:0000981">
    <property type="term" value="F:DNA-binding transcription factor activity, RNA polymerase II-specific"/>
    <property type="evidence" value="ECO:0007669"/>
    <property type="project" value="TreeGrafter"/>
</dbReference>
<evidence type="ECO:0000256" key="1">
    <source>
        <dbReference type="ARBA" id="ARBA00003767"/>
    </source>
</evidence>
<dbReference type="Gene3D" id="3.30.160.60">
    <property type="entry name" value="Classic Zinc Finger"/>
    <property type="match status" value="3"/>
</dbReference>
<feature type="domain" description="BTB" evidence="12">
    <location>
        <begin position="33"/>
        <end position="106"/>
    </location>
</feature>
<evidence type="ECO:0000256" key="8">
    <source>
        <dbReference type="ARBA" id="ARBA00023125"/>
    </source>
</evidence>
<dbReference type="SMART" id="SM00225">
    <property type="entry name" value="BTB"/>
    <property type="match status" value="1"/>
</dbReference>
<dbReference type="Pfam" id="PF00096">
    <property type="entry name" value="zf-C2H2"/>
    <property type="match status" value="2"/>
</dbReference>
<reference evidence="14" key="1">
    <citation type="submission" date="2020-03" db="EMBL/GenBank/DDBJ databases">
        <authorList>
            <person name="Weist P."/>
        </authorList>
    </citation>
    <scope>NUCLEOTIDE SEQUENCE</scope>
</reference>
<dbReference type="SMART" id="SM00355">
    <property type="entry name" value="ZnF_C2H2"/>
    <property type="match status" value="4"/>
</dbReference>
<evidence type="ECO:0000256" key="7">
    <source>
        <dbReference type="ARBA" id="ARBA00023015"/>
    </source>
</evidence>
<dbReference type="PANTHER" id="PTHR46105:SF29">
    <property type="entry name" value="ZINC FINGER AND BTB DOMAIN CONTAINING 12"/>
    <property type="match status" value="1"/>
</dbReference>
<dbReference type="GO" id="GO:0008270">
    <property type="term" value="F:zinc ion binding"/>
    <property type="evidence" value="ECO:0007669"/>
    <property type="project" value="UniProtKB-KW"/>
</dbReference>
<keyword evidence="15" id="KW-1185">Reference proteome</keyword>
<evidence type="ECO:0000259" key="13">
    <source>
        <dbReference type="PROSITE" id="PS50157"/>
    </source>
</evidence>
<dbReference type="InterPro" id="IPR011333">
    <property type="entry name" value="SKP1/BTB/POZ_sf"/>
</dbReference>
<comment type="subcellular location">
    <subcellularLocation>
        <location evidence="2">Nucleus</location>
    </subcellularLocation>
</comment>
<keyword evidence="9" id="KW-0804">Transcription</keyword>
<dbReference type="InterPro" id="IPR013087">
    <property type="entry name" value="Znf_C2H2_type"/>
</dbReference>
<evidence type="ECO:0000256" key="6">
    <source>
        <dbReference type="ARBA" id="ARBA00022833"/>
    </source>
</evidence>
<feature type="domain" description="C2H2-type" evidence="13">
    <location>
        <begin position="334"/>
        <end position="356"/>
    </location>
</feature>
<dbReference type="SUPFAM" id="SSF54695">
    <property type="entry name" value="POZ domain"/>
    <property type="match status" value="1"/>
</dbReference>
<dbReference type="InterPro" id="IPR050457">
    <property type="entry name" value="ZnFinger_BTB_dom_contain"/>
</dbReference>
<evidence type="ECO:0000259" key="12">
    <source>
        <dbReference type="PROSITE" id="PS50097"/>
    </source>
</evidence>
<dbReference type="AlphaFoldDB" id="A0A9N7W2T9"/>
<gene>
    <name evidence="14" type="ORF">PLEPLA_LOCUS47719</name>
</gene>
<dbReference type="Pfam" id="PF00651">
    <property type="entry name" value="BTB"/>
    <property type="match status" value="1"/>
</dbReference>